<feature type="signal peptide" evidence="1">
    <location>
        <begin position="1"/>
        <end position="19"/>
    </location>
</feature>
<dbReference type="InterPro" id="IPR011008">
    <property type="entry name" value="Dimeric_a/b-barrel"/>
</dbReference>
<dbReference type="InterPro" id="IPR009959">
    <property type="entry name" value="Cyclase_SnoaL-like"/>
</dbReference>
<gene>
    <name evidence="3" type="ORF">COR50_03210</name>
</gene>
<dbReference type="SUPFAM" id="SSF54427">
    <property type="entry name" value="NTF2-like"/>
    <property type="match status" value="1"/>
</dbReference>
<accession>A0A291QQI4</accession>
<dbReference type="Pfam" id="PF03992">
    <property type="entry name" value="ABM"/>
    <property type="match status" value="1"/>
</dbReference>
<protein>
    <recommendedName>
        <fullName evidence="2">ABM domain-containing protein</fullName>
    </recommendedName>
</protein>
<keyword evidence="4" id="KW-1185">Reference proteome</keyword>
<reference evidence="3 4" key="1">
    <citation type="submission" date="2017-10" db="EMBL/GenBank/DDBJ databases">
        <title>Paenichitinophaga pekingensis gen. nov., sp. nov., isolated from activated sludge.</title>
        <authorList>
            <person name="Jin D."/>
            <person name="Kong X."/>
            <person name="Deng Y."/>
            <person name="Bai Z."/>
        </authorList>
    </citation>
    <scope>NUCLEOTIDE SEQUENCE [LARGE SCALE GENOMIC DNA]</scope>
    <source>
        <strain evidence="3 4">13</strain>
    </source>
</reference>
<dbReference type="KEGG" id="cbae:COR50_03210"/>
<dbReference type="PANTHER" id="PTHR38436:SF1">
    <property type="entry name" value="ESTER CYCLASE"/>
    <property type="match status" value="1"/>
</dbReference>
<dbReference type="EMBL" id="CP023777">
    <property type="protein sequence ID" value="ATL46258.1"/>
    <property type="molecule type" value="Genomic_DNA"/>
</dbReference>
<evidence type="ECO:0000259" key="2">
    <source>
        <dbReference type="Pfam" id="PF03992"/>
    </source>
</evidence>
<feature type="domain" description="ABM" evidence="2">
    <location>
        <begin position="183"/>
        <end position="244"/>
    </location>
</feature>
<organism evidence="3 4">
    <name type="scientific">Chitinophaga caeni</name>
    <dbReference type="NCBI Taxonomy" id="2029983"/>
    <lineage>
        <taxon>Bacteria</taxon>
        <taxon>Pseudomonadati</taxon>
        <taxon>Bacteroidota</taxon>
        <taxon>Chitinophagia</taxon>
        <taxon>Chitinophagales</taxon>
        <taxon>Chitinophagaceae</taxon>
        <taxon>Chitinophaga</taxon>
    </lineage>
</organism>
<proteinExistence type="predicted"/>
<feature type="chain" id="PRO_5013058832" description="ABM domain-containing protein" evidence="1">
    <location>
        <begin position="20"/>
        <end position="279"/>
    </location>
</feature>
<dbReference type="Gene3D" id="3.10.450.50">
    <property type="match status" value="1"/>
</dbReference>
<dbReference type="InterPro" id="IPR007138">
    <property type="entry name" value="ABM_dom"/>
</dbReference>
<dbReference type="PANTHER" id="PTHR38436">
    <property type="entry name" value="POLYKETIDE CYCLASE SNOAL-LIKE DOMAIN"/>
    <property type="match status" value="1"/>
</dbReference>
<evidence type="ECO:0000313" key="3">
    <source>
        <dbReference type="EMBL" id="ATL46258.1"/>
    </source>
</evidence>
<dbReference type="Gene3D" id="3.30.70.100">
    <property type="match status" value="1"/>
</dbReference>
<dbReference type="InterPro" id="IPR032710">
    <property type="entry name" value="NTF2-like_dom_sf"/>
</dbReference>
<dbReference type="Proteomes" id="UP000220133">
    <property type="component" value="Chromosome"/>
</dbReference>
<keyword evidence="1" id="KW-0732">Signal</keyword>
<dbReference type="OrthoDB" id="4774596at2"/>
<dbReference type="GO" id="GO:0030638">
    <property type="term" value="P:polyketide metabolic process"/>
    <property type="evidence" value="ECO:0007669"/>
    <property type="project" value="InterPro"/>
</dbReference>
<evidence type="ECO:0000256" key="1">
    <source>
        <dbReference type="SAM" id="SignalP"/>
    </source>
</evidence>
<dbReference type="Pfam" id="PF07366">
    <property type="entry name" value="SnoaL"/>
    <property type="match status" value="1"/>
</dbReference>
<evidence type="ECO:0000313" key="4">
    <source>
        <dbReference type="Proteomes" id="UP000220133"/>
    </source>
</evidence>
<dbReference type="SUPFAM" id="SSF54909">
    <property type="entry name" value="Dimeric alpha+beta barrel"/>
    <property type="match status" value="1"/>
</dbReference>
<dbReference type="RefSeq" id="WP_098192647.1">
    <property type="nucleotide sequence ID" value="NZ_CP023777.1"/>
</dbReference>
<dbReference type="AlphaFoldDB" id="A0A291QQI4"/>
<sequence>MKHLMILLLMQLQVMGLGAQTQANYSPSEKTTNNMENKEIIRELYEEILNKRAFDKLDQIISPGYAGIDQQKGAKAFKKPILPLIAAFPGLKWELDHIVAEGDQVVACWHVTGTQEGPLPGIAATGKTVNSFGMAIYKLEAGQIVASEVHTDRLDFLQQLGVLPADVNAIPKPATTGSVYFIDQFKVPNEALPAFEQRMALNREMIKKMEGFEGDTIYKFSSGDTTQLITVAHWRDAAALEQAKNKVIASYQAEGFDMPAQLKAWGIQMERGIYKAVLK</sequence>
<name>A0A291QQI4_9BACT</name>